<organism evidence="2 3">
    <name type="scientific">Salvia divinorum</name>
    <name type="common">Maria pastora</name>
    <name type="synonym">Diviner's sage</name>
    <dbReference type="NCBI Taxonomy" id="28513"/>
    <lineage>
        <taxon>Eukaryota</taxon>
        <taxon>Viridiplantae</taxon>
        <taxon>Streptophyta</taxon>
        <taxon>Embryophyta</taxon>
        <taxon>Tracheophyta</taxon>
        <taxon>Spermatophyta</taxon>
        <taxon>Magnoliopsida</taxon>
        <taxon>eudicotyledons</taxon>
        <taxon>Gunneridae</taxon>
        <taxon>Pentapetalae</taxon>
        <taxon>asterids</taxon>
        <taxon>lamiids</taxon>
        <taxon>Lamiales</taxon>
        <taxon>Lamiaceae</taxon>
        <taxon>Nepetoideae</taxon>
        <taxon>Mentheae</taxon>
        <taxon>Salviinae</taxon>
        <taxon>Salvia</taxon>
        <taxon>Salvia subgen. Calosphace</taxon>
    </lineage>
</organism>
<feature type="signal peptide" evidence="1">
    <location>
        <begin position="1"/>
        <end position="23"/>
    </location>
</feature>
<feature type="chain" id="PRO_5044765344" evidence="1">
    <location>
        <begin position="24"/>
        <end position="173"/>
    </location>
</feature>
<evidence type="ECO:0000256" key="1">
    <source>
        <dbReference type="SAM" id="SignalP"/>
    </source>
</evidence>
<protein>
    <submittedName>
        <fullName evidence="2">Uncharacterized protein</fullName>
    </submittedName>
</protein>
<dbReference type="InterPro" id="IPR040404">
    <property type="entry name" value="Phylloplanin-like"/>
</dbReference>
<gene>
    <name evidence="2" type="ORF">AAHA92_30624</name>
</gene>
<name>A0ABD1FRG7_SALDI</name>
<reference evidence="2 3" key="1">
    <citation type="submission" date="2024-06" db="EMBL/GenBank/DDBJ databases">
        <title>A chromosome level genome sequence of Diviner's sage (Salvia divinorum).</title>
        <authorList>
            <person name="Ford S.A."/>
            <person name="Ro D.-K."/>
            <person name="Ness R.W."/>
            <person name="Phillips M.A."/>
        </authorList>
    </citation>
    <scope>NUCLEOTIDE SEQUENCE [LARGE SCALE GENOMIC DNA]</scope>
    <source>
        <strain evidence="2">SAF-2024a</strain>
        <tissue evidence="2">Leaf</tissue>
    </source>
</reference>
<sequence length="173" mass="17585">MGYKQSPTLIVAALLLLTPLAYGLLPGLLPGLPGLLPGLPGLGTGTGTFTGKLCCTPTGNCPPGSIGIPDVTVNLNCTNILTGVQTIFQGVTNTVGVFNITLPNLPVLPPLGSLLSCAVVINLPLDTTVCPILNNVTGILTGLPTLVNTILNGLLGPVLVFVFQVLQIVTITP</sequence>
<keyword evidence="1" id="KW-0732">Signal</keyword>
<keyword evidence="3" id="KW-1185">Reference proteome</keyword>
<dbReference type="Proteomes" id="UP001567538">
    <property type="component" value="Unassembled WGS sequence"/>
</dbReference>
<evidence type="ECO:0000313" key="3">
    <source>
        <dbReference type="Proteomes" id="UP001567538"/>
    </source>
</evidence>
<dbReference type="EMBL" id="JBEAFC010000012">
    <property type="protein sequence ID" value="KAL1534449.1"/>
    <property type="molecule type" value="Genomic_DNA"/>
</dbReference>
<dbReference type="AlphaFoldDB" id="A0ABD1FRG7"/>
<accession>A0ABD1FRG7</accession>
<evidence type="ECO:0000313" key="2">
    <source>
        <dbReference type="EMBL" id="KAL1534449.1"/>
    </source>
</evidence>
<dbReference type="PANTHER" id="PTHR34458">
    <property type="entry name" value="POLLEN OLE E 1 ALLERGEN AND EXTENSIN FAMILY PROTEIN-RELATED"/>
    <property type="match status" value="1"/>
</dbReference>
<dbReference type="PANTHER" id="PTHR34458:SF11">
    <property type="entry name" value="MD-2-RELATED LIPID-RECOGNITION DOMAIN-CONTAINING PROTEIN"/>
    <property type="match status" value="1"/>
</dbReference>
<comment type="caution">
    <text evidence="2">The sequence shown here is derived from an EMBL/GenBank/DDBJ whole genome shotgun (WGS) entry which is preliminary data.</text>
</comment>
<proteinExistence type="predicted"/>